<accession>A0A371B5G0</accession>
<evidence type="ECO:0000313" key="3">
    <source>
        <dbReference type="Proteomes" id="UP000263833"/>
    </source>
</evidence>
<dbReference type="RefSeq" id="WP_115549784.1">
    <property type="nucleotide sequence ID" value="NZ_QRGP01000002.1"/>
</dbReference>
<feature type="domain" description="N-acetyltransferase" evidence="1">
    <location>
        <begin position="1"/>
        <end position="155"/>
    </location>
</feature>
<dbReference type="Proteomes" id="UP000263833">
    <property type="component" value="Unassembled WGS sequence"/>
</dbReference>
<dbReference type="SUPFAM" id="SSF55729">
    <property type="entry name" value="Acyl-CoA N-acyltransferases (Nat)"/>
    <property type="match status" value="1"/>
</dbReference>
<dbReference type="Pfam" id="PF13527">
    <property type="entry name" value="Acetyltransf_9"/>
    <property type="match status" value="1"/>
</dbReference>
<dbReference type="InterPro" id="IPR016181">
    <property type="entry name" value="Acyl_CoA_acyltransferase"/>
</dbReference>
<comment type="caution">
    <text evidence="2">The sequence shown here is derived from an EMBL/GenBank/DDBJ whole genome shotgun (WGS) entry which is preliminary data.</text>
</comment>
<proteinExistence type="predicted"/>
<evidence type="ECO:0000259" key="1">
    <source>
        <dbReference type="PROSITE" id="PS51186"/>
    </source>
</evidence>
<dbReference type="PROSITE" id="PS51186">
    <property type="entry name" value="GNAT"/>
    <property type="match status" value="1"/>
</dbReference>
<dbReference type="GO" id="GO:0016747">
    <property type="term" value="F:acyltransferase activity, transferring groups other than amino-acyl groups"/>
    <property type="evidence" value="ECO:0007669"/>
    <property type="project" value="InterPro"/>
</dbReference>
<sequence length="172" mass="18389">MIIRLLTPADFDAVDIVHRAAFASTAFGHQGEADLVRHIHADGDALVSLVAEIDGQIVGHALFSRMEVEADGVPLRGAGLAPVGVLPDLHSGGVGSALIWRGLEMLHGQDIQISFVLGHPDYYPRFGYSAEAARPFASPFAGPHFMALLLDKSVRLPESGRARYAPAFGPER</sequence>
<dbReference type="Gene3D" id="3.40.630.30">
    <property type="match status" value="1"/>
</dbReference>
<protein>
    <submittedName>
        <fullName evidence="2">N-acetyltransferase</fullName>
    </submittedName>
</protein>
<gene>
    <name evidence="2" type="ORF">DXH95_12055</name>
</gene>
<dbReference type="AlphaFoldDB" id="A0A371B5G0"/>
<keyword evidence="2" id="KW-0808">Transferase</keyword>
<evidence type="ECO:0000313" key="2">
    <source>
        <dbReference type="EMBL" id="RDV02683.1"/>
    </source>
</evidence>
<organism evidence="2 3">
    <name type="scientific">Sphingorhabdus pulchriflava</name>
    <dbReference type="NCBI Taxonomy" id="2292257"/>
    <lineage>
        <taxon>Bacteria</taxon>
        <taxon>Pseudomonadati</taxon>
        <taxon>Pseudomonadota</taxon>
        <taxon>Alphaproteobacteria</taxon>
        <taxon>Sphingomonadales</taxon>
        <taxon>Sphingomonadaceae</taxon>
        <taxon>Sphingorhabdus</taxon>
    </lineage>
</organism>
<dbReference type="EMBL" id="QRGP01000002">
    <property type="protein sequence ID" value="RDV02683.1"/>
    <property type="molecule type" value="Genomic_DNA"/>
</dbReference>
<dbReference type="OrthoDB" id="9797178at2"/>
<dbReference type="CDD" id="cd04301">
    <property type="entry name" value="NAT_SF"/>
    <property type="match status" value="1"/>
</dbReference>
<keyword evidence="3" id="KW-1185">Reference proteome</keyword>
<reference evidence="3" key="1">
    <citation type="submission" date="2018-08" db="EMBL/GenBank/DDBJ databases">
        <authorList>
            <person name="Kim S.-J."/>
            <person name="Jung G.-Y."/>
        </authorList>
    </citation>
    <scope>NUCLEOTIDE SEQUENCE [LARGE SCALE GENOMIC DNA]</scope>
    <source>
        <strain evidence="3">GY_G</strain>
    </source>
</reference>
<name>A0A371B5G0_9SPHN</name>
<dbReference type="InterPro" id="IPR000182">
    <property type="entry name" value="GNAT_dom"/>
</dbReference>